<reference evidence="6" key="1">
    <citation type="submission" date="2015-07" db="EMBL/GenBank/DDBJ databases">
        <title>Draft genome sequence of Acetobacterium bakii DSM 8293, a potential psychrophilic chemical producer through syngas fermentation.</title>
        <authorList>
            <person name="Song Y."/>
            <person name="Hwang S."/>
            <person name="Cho B.-K."/>
        </authorList>
    </citation>
    <scope>NUCLEOTIDE SEQUENCE [LARGE SCALE GENOMIC DNA]</scope>
    <source>
        <strain evidence="6">DSM 8239</strain>
    </source>
</reference>
<name>A0A0L6TZZ9_9FIRM</name>
<protein>
    <recommendedName>
        <fullName evidence="4">HTH hxlR-type domain-containing protein</fullName>
    </recommendedName>
</protein>
<dbReference type="AlphaFoldDB" id="A0A0L6TZZ9"/>
<gene>
    <name evidence="5" type="ORF">AKG39_09350</name>
</gene>
<evidence type="ECO:0000256" key="1">
    <source>
        <dbReference type="ARBA" id="ARBA00023015"/>
    </source>
</evidence>
<dbReference type="PANTHER" id="PTHR33204:SF29">
    <property type="entry name" value="TRANSCRIPTIONAL REGULATOR"/>
    <property type="match status" value="1"/>
</dbReference>
<dbReference type="Gene3D" id="1.10.10.10">
    <property type="entry name" value="Winged helix-like DNA-binding domain superfamily/Winged helix DNA-binding domain"/>
    <property type="match status" value="1"/>
</dbReference>
<comment type="caution">
    <text evidence="5">The sequence shown here is derived from an EMBL/GenBank/DDBJ whole genome shotgun (WGS) entry which is preliminary data.</text>
</comment>
<keyword evidence="6" id="KW-1185">Reference proteome</keyword>
<evidence type="ECO:0000313" key="5">
    <source>
        <dbReference type="EMBL" id="KNZ41823.1"/>
    </source>
</evidence>
<dbReference type="Proteomes" id="UP000036873">
    <property type="component" value="Unassembled WGS sequence"/>
</dbReference>
<keyword evidence="2" id="KW-0238">DNA-binding</keyword>
<dbReference type="EMBL" id="LGYO01000022">
    <property type="protein sequence ID" value="KNZ41823.1"/>
    <property type="molecule type" value="Genomic_DNA"/>
</dbReference>
<proteinExistence type="predicted"/>
<dbReference type="SUPFAM" id="SSF46785">
    <property type="entry name" value="Winged helix' DNA-binding domain"/>
    <property type="match status" value="1"/>
</dbReference>
<dbReference type="RefSeq" id="WP_050740126.1">
    <property type="nucleotide sequence ID" value="NZ_LGYO01000022.1"/>
</dbReference>
<evidence type="ECO:0000313" key="6">
    <source>
        <dbReference type="Proteomes" id="UP000036873"/>
    </source>
</evidence>
<dbReference type="GO" id="GO:0003677">
    <property type="term" value="F:DNA binding"/>
    <property type="evidence" value="ECO:0007669"/>
    <property type="project" value="UniProtKB-KW"/>
</dbReference>
<keyword evidence="1" id="KW-0805">Transcription regulation</keyword>
<accession>A0A0L6TZZ9</accession>
<evidence type="ECO:0000256" key="3">
    <source>
        <dbReference type="ARBA" id="ARBA00023163"/>
    </source>
</evidence>
<organism evidence="5 6">
    <name type="scientific">Acetobacterium bakii</name>
    <dbReference type="NCBI Taxonomy" id="52689"/>
    <lineage>
        <taxon>Bacteria</taxon>
        <taxon>Bacillati</taxon>
        <taxon>Bacillota</taxon>
        <taxon>Clostridia</taxon>
        <taxon>Eubacteriales</taxon>
        <taxon>Eubacteriaceae</taxon>
        <taxon>Acetobacterium</taxon>
    </lineage>
</organism>
<dbReference type="OrthoDB" id="9791143at2"/>
<evidence type="ECO:0000256" key="2">
    <source>
        <dbReference type="ARBA" id="ARBA00023125"/>
    </source>
</evidence>
<dbReference type="PATRIC" id="fig|52689.4.peg.1077"/>
<dbReference type="PANTHER" id="PTHR33204">
    <property type="entry name" value="TRANSCRIPTIONAL REGULATOR, MARR FAMILY"/>
    <property type="match status" value="1"/>
</dbReference>
<dbReference type="STRING" id="52689.AKG39_09350"/>
<dbReference type="Pfam" id="PF01638">
    <property type="entry name" value="HxlR"/>
    <property type="match status" value="1"/>
</dbReference>
<dbReference type="InterPro" id="IPR036390">
    <property type="entry name" value="WH_DNA-bd_sf"/>
</dbReference>
<feature type="domain" description="HTH hxlR-type" evidence="4">
    <location>
        <begin position="9"/>
        <end position="107"/>
    </location>
</feature>
<dbReference type="InterPro" id="IPR036388">
    <property type="entry name" value="WH-like_DNA-bd_sf"/>
</dbReference>
<keyword evidence="3" id="KW-0804">Transcription</keyword>
<dbReference type="PROSITE" id="PS51118">
    <property type="entry name" value="HTH_HXLR"/>
    <property type="match status" value="1"/>
</dbReference>
<dbReference type="InterPro" id="IPR002577">
    <property type="entry name" value="HTH_HxlR"/>
</dbReference>
<evidence type="ECO:0000259" key="4">
    <source>
        <dbReference type="PROSITE" id="PS51118"/>
    </source>
</evidence>
<sequence>MEEKAKFYCALDYSMNLIGGKWKLLILHQLSGGTKRFSELKRLLPGITPKMLTSQLRELEKNGIITRKIYPEVPPRVEYTMTRHGMEIIPVLSALCDWARGVATEKGIQFSDE</sequence>